<gene>
    <name evidence="2" type="ORF">DY000_02055696</name>
</gene>
<protein>
    <recommendedName>
        <fullName evidence="1">RNase H type-1 domain-containing protein</fullName>
    </recommendedName>
</protein>
<keyword evidence="3" id="KW-1185">Reference proteome</keyword>
<reference evidence="2 3" key="1">
    <citation type="journal article" date="2020" name="BMC Genomics">
        <title>Intraspecific diversification of the crop wild relative Brassica cretica Lam. using demographic model selection.</title>
        <authorList>
            <person name="Kioukis A."/>
            <person name="Michalopoulou V.A."/>
            <person name="Briers L."/>
            <person name="Pirintsos S."/>
            <person name="Studholme D.J."/>
            <person name="Pavlidis P."/>
            <person name="Sarris P.F."/>
        </authorList>
    </citation>
    <scope>NUCLEOTIDE SEQUENCE [LARGE SCALE GENOMIC DNA]</scope>
    <source>
        <strain evidence="3">cv. PFS-1207/04</strain>
    </source>
</reference>
<dbReference type="InterPro" id="IPR052929">
    <property type="entry name" value="RNase_H-like_EbsB-rel"/>
</dbReference>
<evidence type="ECO:0000313" key="3">
    <source>
        <dbReference type="Proteomes" id="UP000266723"/>
    </source>
</evidence>
<comment type="caution">
    <text evidence="2">The sequence shown here is derived from an EMBL/GenBank/DDBJ whole genome shotgun (WGS) entry which is preliminary data.</text>
</comment>
<dbReference type="EMBL" id="QGKV02002055">
    <property type="protein sequence ID" value="KAF3496390.1"/>
    <property type="molecule type" value="Genomic_DNA"/>
</dbReference>
<accession>A0ABQ7AFK8</accession>
<evidence type="ECO:0000259" key="1">
    <source>
        <dbReference type="Pfam" id="PF13456"/>
    </source>
</evidence>
<feature type="domain" description="RNase H type-1" evidence="1">
    <location>
        <begin position="26"/>
        <end position="100"/>
    </location>
</feature>
<sequence>MEPELSLKRTWSKPARNWKKCNYGFSWSKRKKLLGAAWIVRDYRGESLLHSRRSFANVLDLQEAKMIALCWTLKSMAAHRLDNVIIAGEDATLLKVIERPRAWPSFTFEFQTLNILLNRFSGSNRCAFSMAESAQQVQWVNPM</sequence>
<name>A0ABQ7AFK8_BRACR</name>
<dbReference type="PANTHER" id="PTHR47074">
    <property type="entry name" value="BNAC02G40300D PROTEIN"/>
    <property type="match status" value="1"/>
</dbReference>
<dbReference type="PANTHER" id="PTHR47074:SF49">
    <property type="entry name" value="POLYNUCLEOTIDYL TRANSFERASE, RIBONUCLEASE H-LIKE SUPERFAMILY PROTEIN"/>
    <property type="match status" value="1"/>
</dbReference>
<dbReference type="Proteomes" id="UP000266723">
    <property type="component" value="Unassembled WGS sequence"/>
</dbReference>
<evidence type="ECO:0000313" key="2">
    <source>
        <dbReference type="EMBL" id="KAF3496390.1"/>
    </source>
</evidence>
<dbReference type="Pfam" id="PF13456">
    <property type="entry name" value="RVT_3"/>
    <property type="match status" value="1"/>
</dbReference>
<proteinExistence type="predicted"/>
<organism evidence="2 3">
    <name type="scientific">Brassica cretica</name>
    <name type="common">Mustard</name>
    <dbReference type="NCBI Taxonomy" id="69181"/>
    <lineage>
        <taxon>Eukaryota</taxon>
        <taxon>Viridiplantae</taxon>
        <taxon>Streptophyta</taxon>
        <taxon>Embryophyta</taxon>
        <taxon>Tracheophyta</taxon>
        <taxon>Spermatophyta</taxon>
        <taxon>Magnoliopsida</taxon>
        <taxon>eudicotyledons</taxon>
        <taxon>Gunneridae</taxon>
        <taxon>Pentapetalae</taxon>
        <taxon>rosids</taxon>
        <taxon>malvids</taxon>
        <taxon>Brassicales</taxon>
        <taxon>Brassicaceae</taxon>
        <taxon>Brassiceae</taxon>
        <taxon>Brassica</taxon>
    </lineage>
</organism>
<dbReference type="InterPro" id="IPR002156">
    <property type="entry name" value="RNaseH_domain"/>
</dbReference>